<accession>A0ABY5NZ77</accession>
<dbReference type="EMBL" id="CP102451">
    <property type="protein sequence ID" value="UUV98955.1"/>
    <property type="molecule type" value="Genomic_DNA"/>
</dbReference>
<evidence type="ECO:0000313" key="2">
    <source>
        <dbReference type="Proteomes" id="UP001058273"/>
    </source>
</evidence>
<sequence length="93" mass="10403">MTLKKDNVALSNINLSGLSLNFDVKDYSAEKMQELTLDVKLVKKDGKVIDVTKDGSDNIYIENVESQVSLMYDYTQLSDIDSIVINGQTLKVK</sequence>
<name>A0ABY5NZ77_9ENTE</name>
<reference evidence="1" key="2">
    <citation type="submission" date="2022-08" db="EMBL/GenBank/DDBJ databases">
        <authorList>
            <person name="Poehlein A."/>
            <person name="Guzman J."/>
            <person name="Daniel R."/>
            <person name="Vilcinskas A."/>
        </authorList>
    </citation>
    <scope>NUCLEOTIDE SEQUENCE</scope>
    <source>
        <strain evidence="1">G314FT</strain>
    </source>
</reference>
<keyword evidence="2" id="KW-1185">Reference proteome</keyword>
<proteinExistence type="predicted"/>
<gene>
    <name evidence="1" type="ORF">G314FT_11130</name>
</gene>
<evidence type="ECO:0008006" key="3">
    <source>
        <dbReference type="Google" id="ProtNLM"/>
    </source>
</evidence>
<protein>
    <recommendedName>
        <fullName evidence="3">Adhesin domain-containing protein</fullName>
    </recommendedName>
</protein>
<organism evidence="1 2">
    <name type="scientific">Vagococcus luciliae</name>
    <dbReference type="NCBI Taxonomy" id="2920380"/>
    <lineage>
        <taxon>Bacteria</taxon>
        <taxon>Bacillati</taxon>
        <taxon>Bacillota</taxon>
        <taxon>Bacilli</taxon>
        <taxon>Lactobacillales</taxon>
        <taxon>Enterococcaceae</taxon>
        <taxon>Vagococcus</taxon>
    </lineage>
</organism>
<dbReference type="Proteomes" id="UP001058273">
    <property type="component" value="Chromosome"/>
</dbReference>
<evidence type="ECO:0000313" key="1">
    <source>
        <dbReference type="EMBL" id="UUV98955.1"/>
    </source>
</evidence>
<reference evidence="1" key="1">
    <citation type="submission" date="2022-08" db="EMBL/GenBank/DDBJ databases">
        <title>Genome sequence of Vagococcus luciliae DSM 112651.</title>
        <authorList>
            <person name="Juan G."/>
            <person name="Anja P."/>
            <person name="Rolf D."/>
            <person name="Kampfer P."/>
            <person name="Vilcinskas A."/>
        </authorList>
    </citation>
    <scope>NUCLEOTIDE SEQUENCE</scope>
    <source>
        <strain evidence="1">G314FT</strain>
    </source>
</reference>
<dbReference type="RefSeq" id="WP_257699329.1">
    <property type="nucleotide sequence ID" value="NZ_CP102451.1"/>
</dbReference>